<name>A0ABV6KC80_9BACI</name>
<dbReference type="Gene3D" id="3.40.50.300">
    <property type="entry name" value="P-loop containing nucleotide triphosphate hydrolases"/>
    <property type="match status" value="1"/>
</dbReference>
<dbReference type="InterPro" id="IPR027417">
    <property type="entry name" value="P-loop_NTPase"/>
</dbReference>
<dbReference type="SUPFAM" id="SSF52540">
    <property type="entry name" value="P-loop containing nucleoside triphosphate hydrolases"/>
    <property type="match status" value="1"/>
</dbReference>
<dbReference type="RefSeq" id="WP_335960793.1">
    <property type="nucleotide sequence ID" value="NZ_JAXBLX010000012.1"/>
</dbReference>
<dbReference type="PANTHER" id="PTHR13696">
    <property type="entry name" value="P-LOOP CONTAINING NUCLEOSIDE TRIPHOSPHATE HYDROLASE"/>
    <property type="match status" value="1"/>
</dbReference>
<dbReference type="Pfam" id="PF13614">
    <property type="entry name" value="AAA_31"/>
    <property type="match status" value="1"/>
</dbReference>
<dbReference type="PANTHER" id="PTHR13696:SF99">
    <property type="entry name" value="COBYRINIC ACID AC-DIAMIDE SYNTHASE"/>
    <property type="match status" value="1"/>
</dbReference>
<dbReference type="InterPro" id="IPR050678">
    <property type="entry name" value="DNA_Partitioning_ATPase"/>
</dbReference>
<sequence>MTRAKKIFVGNYKGGVGKTTSIYQIALHMVELNYRVLLIDLDPQCSLSEICLARKGLGLEQLEENESLNYVYDMWQQFKQFKRLPFLIDKSPLVKVTEEKIHFIPSNTFYLNGGLDELALKLKEDFEDLLPLQQFFMNSGIEEEYDYILFDCPPSNNIITQGAFLLSNYYIIPSIIQTLSIRGVVHYIKTVERIYNRTCLESEHALLAQAFFGKKPKLLGIFETLKKGTIKNDQILIDLISDLQKSSFTTLLSTPLEKKFTFKTIINNYEDIARSTAAGNKCDEYADLTDEMINCIEKHKELCHE</sequence>
<accession>A0ABV6KC80</accession>
<gene>
    <name evidence="2" type="ORF">ACFFHM_10530</name>
</gene>
<dbReference type="Proteomes" id="UP001589838">
    <property type="component" value="Unassembled WGS sequence"/>
</dbReference>
<reference evidence="2 3" key="1">
    <citation type="submission" date="2024-09" db="EMBL/GenBank/DDBJ databases">
        <authorList>
            <person name="Sun Q."/>
            <person name="Mori K."/>
        </authorList>
    </citation>
    <scope>NUCLEOTIDE SEQUENCE [LARGE SCALE GENOMIC DNA]</scope>
    <source>
        <strain evidence="2 3">NCAIM B.02610</strain>
    </source>
</reference>
<comment type="caution">
    <text evidence="2">The sequence shown here is derived from an EMBL/GenBank/DDBJ whole genome shotgun (WGS) entry which is preliminary data.</text>
</comment>
<evidence type="ECO:0000259" key="1">
    <source>
        <dbReference type="Pfam" id="PF13614"/>
    </source>
</evidence>
<dbReference type="EMBL" id="JBHLUX010000027">
    <property type="protein sequence ID" value="MFC0470919.1"/>
    <property type="molecule type" value="Genomic_DNA"/>
</dbReference>
<evidence type="ECO:0000313" key="2">
    <source>
        <dbReference type="EMBL" id="MFC0470919.1"/>
    </source>
</evidence>
<dbReference type="CDD" id="cd02042">
    <property type="entry name" value="ParAB_family"/>
    <property type="match status" value="1"/>
</dbReference>
<proteinExistence type="predicted"/>
<evidence type="ECO:0000313" key="3">
    <source>
        <dbReference type="Proteomes" id="UP001589838"/>
    </source>
</evidence>
<dbReference type="InterPro" id="IPR025669">
    <property type="entry name" value="AAA_dom"/>
</dbReference>
<keyword evidence="3" id="KW-1185">Reference proteome</keyword>
<feature type="domain" description="AAA" evidence="1">
    <location>
        <begin position="5"/>
        <end position="197"/>
    </location>
</feature>
<organism evidence="2 3">
    <name type="scientific">Halalkalibacter kiskunsagensis</name>
    <dbReference type="NCBI Taxonomy" id="1548599"/>
    <lineage>
        <taxon>Bacteria</taxon>
        <taxon>Bacillati</taxon>
        <taxon>Bacillota</taxon>
        <taxon>Bacilli</taxon>
        <taxon>Bacillales</taxon>
        <taxon>Bacillaceae</taxon>
        <taxon>Halalkalibacter</taxon>
    </lineage>
</organism>
<protein>
    <submittedName>
        <fullName evidence="2">ParA family protein</fullName>
    </submittedName>
</protein>